<dbReference type="PANTHER" id="PTHR33159">
    <property type="entry name" value="RPM1-INTERACTING PROTEIN 4 (RIN4) FAMILY PROTEIN"/>
    <property type="match status" value="1"/>
</dbReference>
<dbReference type="Gramene" id="Kaladp0068s0037.1.v1.1">
    <property type="protein sequence ID" value="Kaladp0068s0037.1.v1.1"/>
    <property type="gene ID" value="Kaladp0068s0037.v1.1"/>
</dbReference>
<dbReference type="OMA" id="HENVNRR"/>
<feature type="region of interest" description="Disordered" evidence="1">
    <location>
        <begin position="199"/>
        <end position="223"/>
    </location>
</feature>
<accession>A0A7N0UHR6</accession>
<evidence type="ECO:0000259" key="2">
    <source>
        <dbReference type="Pfam" id="PF05627"/>
    </source>
</evidence>
<dbReference type="InterPro" id="IPR008700">
    <property type="entry name" value="TypeIII_avirulence_cleave"/>
</dbReference>
<dbReference type="AlphaFoldDB" id="A0A7N0UHR6"/>
<dbReference type="GO" id="GO:0005886">
    <property type="term" value="C:plasma membrane"/>
    <property type="evidence" value="ECO:0007669"/>
    <property type="project" value="TreeGrafter"/>
</dbReference>
<evidence type="ECO:0000313" key="4">
    <source>
        <dbReference type="Proteomes" id="UP000594263"/>
    </source>
</evidence>
<feature type="region of interest" description="Disordered" evidence="1">
    <location>
        <begin position="29"/>
        <end position="173"/>
    </location>
</feature>
<dbReference type="Pfam" id="PF05627">
    <property type="entry name" value="AvrRpt-cleavage"/>
    <property type="match status" value="2"/>
</dbReference>
<reference evidence="3" key="1">
    <citation type="submission" date="2021-01" db="UniProtKB">
        <authorList>
            <consortium name="EnsemblPlants"/>
        </authorList>
    </citation>
    <scope>IDENTIFICATION</scope>
</reference>
<dbReference type="PANTHER" id="PTHR33159:SF6">
    <property type="entry name" value="RPM1-INTERACTING PROTEIN 4"/>
    <property type="match status" value="1"/>
</dbReference>
<feature type="domain" description="RIN4 pathogenic type III effector avirulence factor Avr cleavage site" evidence="2">
    <location>
        <begin position="171"/>
        <end position="203"/>
    </location>
</feature>
<dbReference type="InterPro" id="IPR040387">
    <property type="entry name" value="RIN4/NOI4"/>
</dbReference>
<proteinExistence type="predicted"/>
<protein>
    <recommendedName>
        <fullName evidence="2">RIN4 pathogenic type III effector avirulence factor Avr cleavage site domain-containing protein</fullName>
    </recommendedName>
</protein>
<feature type="compositionally biased region" description="Basic and acidic residues" evidence="1">
    <location>
        <begin position="60"/>
        <end position="86"/>
    </location>
</feature>
<feature type="compositionally biased region" description="Polar residues" evidence="1">
    <location>
        <begin position="206"/>
        <end position="223"/>
    </location>
</feature>
<evidence type="ECO:0000256" key="1">
    <source>
        <dbReference type="SAM" id="MobiDB-lite"/>
    </source>
</evidence>
<organism evidence="3 4">
    <name type="scientific">Kalanchoe fedtschenkoi</name>
    <name type="common">Lavender scallops</name>
    <name type="synonym">South American air plant</name>
    <dbReference type="NCBI Taxonomy" id="63787"/>
    <lineage>
        <taxon>Eukaryota</taxon>
        <taxon>Viridiplantae</taxon>
        <taxon>Streptophyta</taxon>
        <taxon>Embryophyta</taxon>
        <taxon>Tracheophyta</taxon>
        <taxon>Spermatophyta</taxon>
        <taxon>Magnoliopsida</taxon>
        <taxon>eudicotyledons</taxon>
        <taxon>Gunneridae</taxon>
        <taxon>Pentapetalae</taxon>
        <taxon>Saxifragales</taxon>
        <taxon>Crassulaceae</taxon>
        <taxon>Kalanchoe</taxon>
    </lineage>
</organism>
<keyword evidence="4" id="KW-1185">Reference proteome</keyword>
<sequence>MARPTVPQFGKWEAESNVPYTVYFEKARQGRGAKMVNPNDPQENPEAFGSRVPGASPARARTEQDEPVKRGPTDERKTSREDHDLKQANAGRKSDGPGPYQGGGTGDKKPTPRTSLGSEHSIDRSPLHPHYQPKITGRGSGSPAWEGKSSSNGHGTPGRSRLRGRDDDLDRGAAVPKFGAWDEADPASADGFTHIFNKVREEKHTGTPNITTETHNYNRSSQPSEQKAKCCCFPWGR</sequence>
<dbReference type="EnsemblPlants" id="Kaladp0068s0037.1.v1.1">
    <property type="protein sequence ID" value="Kaladp0068s0037.1.v1.1"/>
    <property type="gene ID" value="Kaladp0068s0037.v1.1"/>
</dbReference>
<dbReference type="Proteomes" id="UP000594263">
    <property type="component" value="Unplaced"/>
</dbReference>
<name>A0A7N0UHR6_KALFE</name>
<feature type="domain" description="RIN4 pathogenic type III effector avirulence factor Avr cleavage site" evidence="2">
    <location>
        <begin position="3"/>
        <end position="31"/>
    </location>
</feature>
<evidence type="ECO:0000313" key="3">
    <source>
        <dbReference type="EnsemblPlants" id="Kaladp0068s0037.1.v1.1"/>
    </source>
</evidence>